<name>A0AAV5MFF7_9ROSI</name>
<reference evidence="1 2" key="1">
    <citation type="journal article" date="2021" name="Commun. Biol.">
        <title>The genome of Shorea leprosula (Dipterocarpaceae) highlights the ecological relevance of drought in aseasonal tropical rainforests.</title>
        <authorList>
            <person name="Ng K.K.S."/>
            <person name="Kobayashi M.J."/>
            <person name="Fawcett J.A."/>
            <person name="Hatakeyama M."/>
            <person name="Paape T."/>
            <person name="Ng C.H."/>
            <person name="Ang C.C."/>
            <person name="Tnah L.H."/>
            <person name="Lee C.T."/>
            <person name="Nishiyama T."/>
            <person name="Sese J."/>
            <person name="O'Brien M.J."/>
            <person name="Copetti D."/>
            <person name="Mohd Noor M.I."/>
            <person name="Ong R.C."/>
            <person name="Putra M."/>
            <person name="Sireger I.Z."/>
            <person name="Indrioko S."/>
            <person name="Kosugi Y."/>
            <person name="Izuno A."/>
            <person name="Isagi Y."/>
            <person name="Lee S.L."/>
            <person name="Shimizu K.K."/>
        </authorList>
    </citation>
    <scope>NUCLEOTIDE SEQUENCE [LARGE SCALE GENOMIC DNA]</scope>
    <source>
        <strain evidence="1">214</strain>
    </source>
</reference>
<dbReference type="AlphaFoldDB" id="A0AAV5MFF7"/>
<dbReference type="Proteomes" id="UP001054252">
    <property type="component" value="Unassembled WGS sequence"/>
</dbReference>
<gene>
    <name evidence="1" type="ORF">SLEP1_g55171</name>
</gene>
<protein>
    <submittedName>
        <fullName evidence="1">Uncharacterized protein</fullName>
    </submittedName>
</protein>
<accession>A0AAV5MFF7</accession>
<comment type="caution">
    <text evidence="1">The sequence shown here is derived from an EMBL/GenBank/DDBJ whole genome shotgun (WGS) entry which is preliminary data.</text>
</comment>
<proteinExistence type="predicted"/>
<sequence length="75" mass="8600">MLLEEAESLQNRWWRPKRGVLKEISYTFCKLVYSCSVHHVLQNNQHEACKVAESQLLPLGSTEPSSRNLSADNDL</sequence>
<evidence type="ECO:0000313" key="1">
    <source>
        <dbReference type="EMBL" id="GKV48349.1"/>
    </source>
</evidence>
<dbReference type="EMBL" id="BPVZ01000254">
    <property type="protein sequence ID" value="GKV48349.1"/>
    <property type="molecule type" value="Genomic_DNA"/>
</dbReference>
<evidence type="ECO:0000313" key="2">
    <source>
        <dbReference type="Proteomes" id="UP001054252"/>
    </source>
</evidence>
<keyword evidence="2" id="KW-1185">Reference proteome</keyword>
<organism evidence="1 2">
    <name type="scientific">Rubroshorea leprosula</name>
    <dbReference type="NCBI Taxonomy" id="152421"/>
    <lineage>
        <taxon>Eukaryota</taxon>
        <taxon>Viridiplantae</taxon>
        <taxon>Streptophyta</taxon>
        <taxon>Embryophyta</taxon>
        <taxon>Tracheophyta</taxon>
        <taxon>Spermatophyta</taxon>
        <taxon>Magnoliopsida</taxon>
        <taxon>eudicotyledons</taxon>
        <taxon>Gunneridae</taxon>
        <taxon>Pentapetalae</taxon>
        <taxon>rosids</taxon>
        <taxon>malvids</taxon>
        <taxon>Malvales</taxon>
        <taxon>Dipterocarpaceae</taxon>
        <taxon>Rubroshorea</taxon>
    </lineage>
</organism>